<name>A0A426ZQC3_ENSVE</name>
<reference evidence="3 4" key="1">
    <citation type="journal article" date="2014" name="Agronomy (Basel)">
        <title>A Draft Genome Sequence for Ensete ventricosum, the Drought-Tolerant Tree Against Hunger.</title>
        <authorList>
            <person name="Harrison J."/>
            <person name="Moore K.A."/>
            <person name="Paszkiewicz K."/>
            <person name="Jones T."/>
            <person name="Grant M."/>
            <person name="Ambacheew D."/>
            <person name="Muzemil S."/>
            <person name="Studholme D.J."/>
        </authorList>
    </citation>
    <scope>NUCLEOTIDE SEQUENCE [LARGE SCALE GENOMIC DNA]</scope>
</reference>
<dbReference type="AlphaFoldDB" id="A0A426ZQC3"/>
<dbReference type="PANTHER" id="PTHR34056">
    <property type="entry name" value="GPI-ANCHORED PROTEIN"/>
    <property type="match status" value="1"/>
</dbReference>
<dbReference type="EMBL" id="AMZH03005512">
    <property type="protein sequence ID" value="RRT66222.1"/>
    <property type="molecule type" value="Genomic_DNA"/>
</dbReference>
<protein>
    <recommendedName>
        <fullName evidence="2">SPARK domain-containing protein</fullName>
    </recommendedName>
</protein>
<dbReference type="InterPro" id="IPR040376">
    <property type="entry name" value="At4g28100-like"/>
</dbReference>
<dbReference type="InterPro" id="IPR043891">
    <property type="entry name" value="SPARK"/>
</dbReference>
<comment type="caution">
    <text evidence="3">The sequence shown here is derived from an EMBL/GenBank/DDBJ whole genome shotgun (WGS) entry which is preliminary data.</text>
</comment>
<evidence type="ECO:0000313" key="3">
    <source>
        <dbReference type="EMBL" id="RRT66222.1"/>
    </source>
</evidence>
<dbReference type="Pfam" id="PF19160">
    <property type="entry name" value="SPARK"/>
    <property type="match status" value="1"/>
</dbReference>
<evidence type="ECO:0000259" key="2">
    <source>
        <dbReference type="Pfam" id="PF19160"/>
    </source>
</evidence>
<dbReference type="Proteomes" id="UP000287651">
    <property type="component" value="Unassembled WGS sequence"/>
</dbReference>
<feature type="chain" id="PRO_5019035546" description="SPARK domain-containing protein" evidence="1">
    <location>
        <begin position="22"/>
        <end position="401"/>
    </location>
</feature>
<dbReference type="PANTHER" id="PTHR34056:SF1">
    <property type="entry name" value="GPI-ANCHORED PROTEIN"/>
    <property type="match status" value="1"/>
</dbReference>
<feature type="domain" description="SPARK" evidence="2">
    <location>
        <begin position="68"/>
        <end position="235"/>
    </location>
</feature>
<sequence>MTTMPRVLLSLLLFQVTLLAAQPVLPEPDPASIQLTPSTSAAAAGGAASSSSFPPATIPAFPEQSDVSTAACPLDPPTDLLPSVSAACAASDGSLPSRSRCCPTLNAWLLAAYSASALAARPLPSAGYDLPTLPDDSESCIGGVERALRDRGVELPRVNGTCDAAYCFCGVRLRRLACAGAFVANATEGRWLPAGDAGRRLERDCARPGFAGCTRCLRTLNQVSFSSPHLSSLTDSFNSASKTASSHDISSINSQSFVFSLVNRSKSALISTFNCSLTDLNLRPFWQLKSKEKRGGGNANRPEKKATPAHDRECQLMGVTWLLSKNRTLFLPATTSVLRVLMAADGAGGSDPTSCSLSLDDMPLAVGSDQIGGRGGCSTVRSLPLFRLSLLTLVLFALYHV</sequence>
<accession>A0A426ZQC3</accession>
<organism evidence="3 4">
    <name type="scientific">Ensete ventricosum</name>
    <name type="common">Abyssinian banana</name>
    <name type="synonym">Musa ensete</name>
    <dbReference type="NCBI Taxonomy" id="4639"/>
    <lineage>
        <taxon>Eukaryota</taxon>
        <taxon>Viridiplantae</taxon>
        <taxon>Streptophyta</taxon>
        <taxon>Embryophyta</taxon>
        <taxon>Tracheophyta</taxon>
        <taxon>Spermatophyta</taxon>
        <taxon>Magnoliopsida</taxon>
        <taxon>Liliopsida</taxon>
        <taxon>Zingiberales</taxon>
        <taxon>Musaceae</taxon>
        <taxon>Ensete</taxon>
    </lineage>
</organism>
<evidence type="ECO:0000256" key="1">
    <source>
        <dbReference type="SAM" id="SignalP"/>
    </source>
</evidence>
<feature type="signal peptide" evidence="1">
    <location>
        <begin position="1"/>
        <end position="21"/>
    </location>
</feature>
<gene>
    <name evidence="3" type="ORF">B296_00039739</name>
</gene>
<proteinExistence type="predicted"/>
<evidence type="ECO:0000313" key="4">
    <source>
        <dbReference type="Proteomes" id="UP000287651"/>
    </source>
</evidence>
<keyword evidence="1" id="KW-0732">Signal</keyword>